<keyword evidence="1" id="KW-0175">Coiled coil</keyword>
<feature type="coiled-coil region" evidence="1">
    <location>
        <begin position="162"/>
        <end position="534"/>
    </location>
</feature>
<feature type="region of interest" description="Disordered" evidence="2">
    <location>
        <begin position="1"/>
        <end position="29"/>
    </location>
</feature>
<proteinExistence type="predicted"/>
<evidence type="ECO:0000313" key="3">
    <source>
        <dbReference type="EMBL" id="KAL3680305.1"/>
    </source>
</evidence>
<dbReference type="InterPro" id="IPR040040">
    <property type="entry name" value="ATG11"/>
</dbReference>
<sequence length="703" mass="81228">MHCSHTDAADYNGATRNHGRRRNKVSETRLPSMGYVEARGEEQNPIEASICRKVYPGMPGIICHDAHAAKAPRGYESSDVQSLDDSIVRAEMIDADLDAPTPESKILRREEEVSQSGDACRGRRYGTVTSFSTRGETHYEASGGLAHKAAWDPRSSQAHKLAHEINDRLNQSEVQMRRLREERDNAVHELMTLSGKITNCTELAEEQAKLLEEQSETISKLETKIQVLEKAKHDARHEQKKKAQALDNVNQRMQSECTEYEEKIRDLESTIERLQAEQKEHGEKVRGLEEENKRMRNELTERVETIQNLEASNKRSRLETEELIQKTQSLEHANQSLQVGTEDHVTKIQNLEDTNQRLQGVTEEQRQKLRIMEDTNQRLRADTQGFSQKVRVLEDDKQRLQVEREAQIEKLRSCEGVNQTLRAERDSCKENIRTLEETIQRLRREQEECNEVGTEKKLHLRDEKIEKLKHKMKVAKSELSKARTREAELNTNLETQETAYQQKLKECLTVSKEIQELTGVNAELREKAEAMDQLCIDNARLVQLLAESEEYQNFLKEMEEGNGLVFCPSQFKGSKFKILAQRYGALSTRGSVNPKTERENWIPADLYDLAMAFRREHSWEIAVEELKEFLRLVNTFWHEREKKQMGQTKMKYERQISEMKRHHTQRIPYEKVIRSSLSKPASKGYGSSSSKVSLESGDHDDGF</sequence>
<dbReference type="PANTHER" id="PTHR13222">
    <property type="entry name" value="RB1-INDUCIBLE COILED-COIL"/>
    <property type="match status" value="1"/>
</dbReference>
<gene>
    <name evidence="3" type="ORF">R1sor_023261</name>
</gene>
<evidence type="ECO:0000313" key="4">
    <source>
        <dbReference type="Proteomes" id="UP001633002"/>
    </source>
</evidence>
<feature type="region of interest" description="Disordered" evidence="2">
    <location>
        <begin position="669"/>
        <end position="703"/>
    </location>
</feature>
<feature type="compositionally biased region" description="Low complexity" evidence="2">
    <location>
        <begin position="678"/>
        <end position="695"/>
    </location>
</feature>
<reference evidence="3 4" key="1">
    <citation type="submission" date="2024-09" db="EMBL/GenBank/DDBJ databases">
        <title>Chromosome-scale assembly of Riccia sorocarpa.</title>
        <authorList>
            <person name="Paukszto L."/>
        </authorList>
    </citation>
    <scope>NUCLEOTIDE SEQUENCE [LARGE SCALE GENOMIC DNA]</scope>
    <source>
        <strain evidence="3">LP-2024</strain>
        <tissue evidence="3">Aerial parts of the thallus</tissue>
    </source>
</reference>
<dbReference type="EMBL" id="JBJQOH010000007">
    <property type="protein sequence ID" value="KAL3680305.1"/>
    <property type="molecule type" value="Genomic_DNA"/>
</dbReference>
<dbReference type="Proteomes" id="UP001633002">
    <property type="component" value="Unassembled WGS sequence"/>
</dbReference>
<accession>A0ABD3GQG7</accession>
<dbReference type="AlphaFoldDB" id="A0ABD3GQG7"/>
<keyword evidence="4" id="KW-1185">Reference proteome</keyword>
<protein>
    <submittedName>
        <fullName evidence="3">Uncharacterized protein</fullName>
    </submittedName>
</protein>
<evidence type="ECO:0000256" key="1">
    <source>
        <dbReference type="SAM" id="Coils"/>
    </source>
</evidence>
<dbReference type="PANTHER" id="PTHR13222:SF1">
    <property type="entry name" value="RB1-INDUCIBLE COILED-COIL PROTEIN 1"/>
    <property type="match status" value="1"/>
</dbReference>
<organism evidence="3 4">
    <name type="scientific">Riccia sorocarpa</name>
    <dbReference type="NCBI Taxonomy" id="122646"/>
    <lineage>
        <taxon>Eukaryota</taxon>
        <taxon>Viridiplantae</taxon>
        <taxon>Streptophyta</taxon>
        <taxon>Embryophyta</taxon>
        <taxon>Marchantiophyta</taxon>
        <taxon>Marchantiopsida</taxon>
        <taxon>Marchantiidae</taxon>
        <taxon>Marchantiales</taxon>
        <taxon>Ricciaceae</taxon>
        <taxon>Riccia</taxon>
    </lineage>
</organism>
<name>A0ABD3GQG7_9MARC</name>
<evidence type="ECO:0000256" key="2">
    <source>
        <dbReference type="SAM" id="MobiDB-lite"/>
    </source>
</evidence>
<comment type="caution">
    <text evidence="3">The sequence shown here is derived from an EMBL/GenBank/DDBJ whole genome shotgun (WGS) entry which is preliminary data.</text>
</comment>